<reference evidence="2" key="1">
    <citation type="submission" date="2019-12" db="EMBL/GenBank/DDBJ databases">
        <title>Clostridiaceae gen. nov. sp. nov., isolated from sediment in Xinjiang, China.</title>
        <authorList>
            <person name="Zhang R."/>
        </authorList>
    </citation>
    <scope>NUCLEOTIDE SEQUENCE</scope>
    <source>
        <strain evidence="2">D2Q-11</strain>
    </source>
</reference>
<proteinExistence type="predicted"/>
<keyword evidence="1" id="KW-1133">Transmembrane helix</keyword>
<keyword evidence="1" id="KW-0812">Transmembrane</keyword>
<comment type="caution">
    <text evidence="2">The sequence shown here is derived from an EMBL/GenBank/DDBJ whole genome shotgun (WGS) entry which is preliminary data.</text>
</comment>
<evidence type="ECO:0000313" key="2">
    <source>
        <dbReference type="EMBL" id="MBS4539555.1"/>
    </source>
</evidence>
<keyword evidence="1" id="KW-0472">Membrane</keyword>
<gene>
    <name evidence="2" type="ORF">GOQ27_13850</name>
</gene>
<sequence length="63" mass="6602">MTVKEGTIPTALGAVVTTAGLMSKRSTRKNLAWGIVGFGLAHIVLGGIDLVQHRNDGSIIDNE</sequence>
<dbReference type="AlphaFoldDB" id="A0A942ZA84"/>
<keyword evidence="3" id="KW-1185">Reference proteome</keyword>
<accession>A0A942ZA84</accession>
<organism evidence="2 3">
    <name type="scientific">Anaeromonas frigoriresistens</name>
    <dbReference type="NCBI Taxonomy" id="2683708"/>
    <lineage>
        <taxon>Bacteria</taxon>
        <taxon>Bacillati</taxon>
        <taxon>Bacillota</taxon>
        <taxon>Tissierellia</taxon>
        <taxon>Tissierellales</taxon>
        <taxon>Thermohalobacteraceae</taxon>
        <taxon>Anaeromonas</taxon>
    </lineage>
</organism>
<feature type="transmembrane region" description="Helical" evidence="1">
    <location>
        <begin position="31"/>
        <end position="48"/>
    </location>
</feature>
<dbReference type="RefSeq" id="WP_203367474.1">
    <property type="nucleotide sequence ID" value="NZ_WSFT01000051.1"/>
</dbReference>
<dbReference type="Proteomes" id="UP000724672">
    <property type="component" value="Unassembled WGS sequence"/>
</dbReference>
<protein>
    <submittedName>
        <fullName evidence="2">Asparagine synthase</fullName>
    </submittedName>
</protein>
<evidence type="ECO:0000313" key="3">
    <source>
        <dbReference type="Proteomes" id="UP000724672"/>
    </source>
</evidence>
<dbReference type="EMBL" id="WSFT01000051">
    <property type="protein sequence ID" value="MBS4539555.1"/>
    <property type="molecule type" value="Genomic_DNA"/>
</dbReference>
<name>A0A942ZA84_9FIRM</name>
<evidence type="ECO:0000256" key="1">
    <source>
        <dbReference type="SAM" id="Phobius"/>
    </source>
</evidence>